<dbReference type="FunCoup" id="A0A0H5S600">
    <property type="interactions" value="79"/>
</dbReference>
<reference evidence="5" key="4">
    <citation type="submission" date="2019-12" db="UniProtKB">
        <authorList>
            <consortium name="WormBaseParasite"/>
        </authorList>
    </citation>
    <scope>IDENTIFICATION</scope>
</reference>
<accession>A0A0H5S600</accession>
<keyword evidence="1" id="KW-0812">Transmembrane</keyword>
<dbReference type="Proteomes" id="UP000006672">
    <property type="component" value="Unassembled WGS sequence"/>
</dbReference>
<evidence type="ECO:0000313" key="3">
    <source>
        <dbReference type="EMBL" id="VIO87051.1"/>
    </source>
</evidence>
<sequence length="550" mass="63287">MILCYFLRTFYLIICHLLSGVCSDFLTLQTMRFFHTVRNDFLIYGITQDCQLYFVEHMNYMLIKSLKVDRSNTYCYPNLVKLHLRQGIKQISLILIIKQAMNCICTLPIEMPSLESVSNGQVFSYSIFTSLPYAACSHLRDNSFILEPDLSFMDTTFSDIIYFINAKSVGSQWNIQQFWINKHGNLVAMEKFVVYRSQKGNDESTGQSNQFIVELDFKRSMLYTFNRLRRNLLSECLFDLLFRSSHLLPKWIKFDKTYRTQAWLESFAVDGQLMMFTESIRNEVGATSELYLTNLRIQNSSTRLLHLDFVGDIGVLRKQTYADLSTRNVLTFGEMRQLYAQNVQNIQLTMSQASPTYTILNTITPTLTIETTLTSTTASSGRTTTINGIDRFYSEIENDHSSGIIDHGIGEEMKALITARPTTQSAQYMIHQQWSTKDVRSNMKEAEKEELVGNMEETDTILPNSTDSEIFWKTSIPEVGESEKNTMLNVDDHIYNNNNEVALIADHREVTPPPNTTLRSNCTLIMMQLNIFICLLASFHVYLNFSVPSC</sequence>
<protein>
    <submittedName>
        <fullName evidence="2 5">Bm2015</fullName>
    </submittedName>
</protein>
<evidence type="ECO:0000313" key="2">
    <source>
        <dbReference type="EMBL" id="CRZ23827.1"/>
    </source>
</evidence>
<keyword evidence="1" id="KW-1133">Transmembrane helix</keyword>
<dbReference type="GeneID" id="6102477"/>
<gene>
    <name evidence="2 3 5" type="ORF">Bm2015</name>
    <name evidence="3" type="ORF">BM_BM2015</name>
    <name evidence="2" type="ORF">BM_Bm2015</name>
</gene>
<accession>A0A4E9ET96</accession>
<dbReference type="EMBL" id="CAAKNF010000196">
    <property type="protein sequence ID" value="VIO87051.1"/>
    <property type="molecule type" value="Genomic_DNA"/>
</dbReference>
<dbReference type="WBParaSite" id="Bm2015a.1">
    <property type="protein sequence ID" value="Bm2015a.1"/>
    <property type="gene ID" value="WBGene00222276"/>
</dbReference>
<evidence type="ECO:0000313" key="5">
    <source>
        <dbReference type="WBParaSite" id="Bm2015a.1"/>
    </source>
</evidence>
<reference evidence="2" key="2">
    <citation type="submission" date="2012-12" db="EMBL/GenBank/DDBJ databases">
        <authorList>
            <person name="Gao Y.W."/>
            <person name="Fan S.T."/>
            <person name="Sun H.T."/>
            <person name="Wang Z."/>
            <person name="Gao X.L."/>
            <person name="Li Y.G."/>
            <person name="Wang T.C."/>
            <person name="Zhang K."/>
            <person name="Xu W.W."/>
            <person name="Yu Z.J."/>
            <person name="Xia X.Z."/>
        </authorList>
    </citation>
    <scope>NUCLEOTIDE SEQUENCE</scope>
    <source>
        <strain evidence="2">FR3</strain>
    </source>
</reference>
<dbReference type="RefSeq" id="XP_042929899.1">
    <property type="nucleotide sequence ID" value="XM_043073965.1"/>
</dbReference>
<reference evidence="3" key="3">
    <citation type="submission" date="2019-04" db="EMBL/GenBank/DDBJ databases">
        <authorList>
            <person name="Howe K."/>
            <person name="Paulini M."/>
            <person name="Williams G."/>
        </authorList>
    </citation>
    <scope>NUCLEOTIDE SEQUENCE [LARGE SCALE GENOMIC DNA]</scope>
    <source>
        <strain evidence="3">FR3</strain>
    </source>
</reference>
<dbReference type="CTD" id="6102477"/>
<dbReference type="OrthoDB" id="5873999at2759"/>
<feature type="transmembrane region" description="Helical" evidence="1">
    <location>
        <begin position="524"/>
        <end position="545"/>
    </location>
</feature>
<keyword evidence="1" id="KW-0472">Membrane</keyword>
<dbReference type="KEGG" id="bmy:BM_BM2015"/>
<reference evidence="2 4" key="1">
    <citation type="journal article" date="2007" name="Science">
        <title>Draft genome of the filarial nematode parasite Brugia malayi.</title>
        <authorList>
            <person name="Ghedin E."/>
            <person name="Wang S."/>
            <person name="Spiro D."/>
            <person name="Caler E."/>
            <person name="Zhao Q."/>
            <person name="Crabtree J."/>
            <person name="Allen J.E."/>
            <person name="Delcher A.L."/>
            <person name="Guiliano D.B."/>
            <person name="Miranda-Saavedra D."/>
            <person name="Angiuoli S.V."/>
            <person name="Creasy T."/>
            <person name="Amedeo P."/>
            <person name="Haas B."/>
            <person name="El-Sayed N.M."/>
            <person name="Wortman J.R."/>
            <person name="Feldblyum T."/>
            <person name="Tallon L."/>
            <person name="Schatz M."/>
            <person name="Shumway M."/>
            <person name="Koo H."/>
            <person name="Salzberg S.L."/>
            <person name="Schobel S."/>
            <person name="Pertea M."/>
            <person name="Pop M."/>
            <person name="White O."/>
            <person name="Barton G.J."/>
            <person name="Carlow C.K."/>
            <person name="Crawford M.J."/>
            <person name="Daub J."/>
            <person name="Dimmic M.W."/>
            <person name="Estes C.F."/>
            <person name="Foster J.M."/>
            <person name="Ganatra M."/>
            <person name="Gregory W.F."/>
            <person name="Johnson N.M."/>
            <person name="Jin J."/>
            <person name="Komuniecki R."/>
            <person name="Korf I."/>
            <person name="Kumar S."/>
            <person name="Laney S."/>
            <person name="Li B.W."/>
            <person name="Li W."/>
            <person name="Lindblom T.H."/>
            <person name="Lustigman S."/>
            <person name="Ma D."/>
            <person name="Maina C.V."/>
            <person name="Martin D.M."/>
            <person name="McCarter J.P."/>
            <person name="McReynolds L."/>
            <person name="Mitreva M."/>
            <person name="Nutman T.B."/>
            <person name="Parkinson J."/>
            <person name="Peregrin-Alvarez J.M."/>
            <person name="Poole C."/>
            <person name="Ren Q."/>
            <person name="Saunders L."/>
            <person name="Sluder A.E."/>
            <person name="Smith K."/>
            <person name="Stanke M."/>
            <person name="Unnasch T.R."/>
            <person name="Ware J."/>
            <person name="Wei A.D."/>
            <person name="Weil G."/>
            <person name="Williams D.J."/>
            <person name="Zhang Y."/>
            <person name="Williams S.A."/>
            <person name="Fraser-Liggett C."/>
            <person name="Slatko B."/>
            <person name="Blaxter M.L."/>
            <person name="Scott A.L."/>
        </authorList>
    </citation>
    <scope>NUCLEOTIDE SEQUENCE</scope>
    <source>
        <strain evidence="2 4">FR3</strain>
    </source>
</reference>
<organism evidence="2">
    <name type="scientific">Brugia malayi</name>
    <name type="common">Filarial nematode worm</name>
    <dbReference type="NCBI Taxonomy" id="6279"/>
    <lineage>
        <taxon>Eukaryota</taxon>
        <taxon>Metazoa</taxon>
        <taxon>Ecdysozoa</taxon>
        <taxon>Nematoda</taxon>
        <taxon>Chromadorea</taxon>
        <taxon>Rhabditida</taxon>
        <taxon>Spirurina</taxon>
        <taxon>Spiruromorpha</taxon>
        <taxon>Filarioidea</taxon>
        <taxon>Onchocercidae</taxon>
        <taxon>Brugia</taxon>
    </lineage>
</organism>
<keyword evidence="4" id="KW-1185">Reference proteome</keyword>
<name>A0A0H5S600_BRUMA</name>
<dbReference type="InterPro" id="IPR057233">
    <property type="entry name" value="DUF7911"/>
</dbReference>
<evidence type="ECO:0000313" key="4">
    <source>
        <dbReference type="Proteomes" id="UP000006672"/>
    </source>
</evidence>
<dbReference type="AlphaFoldDB" id="A0A0H5S600"/>
<proteinExistence type="predicted"/>
<dbReference type="Pfam" id="PF25492">
    <property type="entry name" value="DUF7911"/>
    <property type="match status" value="1"/>
</dbReference>
<dbReference type="EMBL" id="LN856931">
    <property type="protein sequence ID" value="CRZ23827.1"/>
    <property type="molecule type" value="Genomic_DNA"/>
</dbReference>
<evidence type="ECO:0000256" key="1">
    <source>
        <dbReference type="SAM" id="Phobius"/>
    </source>
</evidence>